<keyword evidence="1" id="KW-0503">Monooxygenase</keyword>
<dbReference type="InterPro" id="IPR011008">
    <property type="entry name" value="Dimeric_a/b-barrel"/>
</dbReference>
<evidence type="ECO:0000313" key="1">
    <source>
        <dbReference type="EMBL" id="PZM16877.1"/>
    </source>
</evidence>
<organism evidence="1 2">
    <name type="scientific">Rhizobium tubonense</name>
    <dbReference type="NCBI Taxonomy" id="484088"/>
    <lineage>
        <taxon>Bacteria</taxon>
        <taxon>Pseudomonadati</taxon>
        <taxon>Pseudomonadota</taxon>
        <taxon>Alphaproteobacteria</taxon>
        <taxon>Hyphomicrobiales</taxon>
        <taxon>Rhizobiaceae</taxon>
        <taxon>Rhizobium/Agrobacterium group</taxon>
        <taxon>Rhizobium</taxon>
    </lineage>
</organism>
<proteinExistence type="predicted"/>
<keyword evidence="1" id="KW-0560">Oxidoreductase</keyword>
<dbReference type="Proteomes" id="UP000248925">
    <property type="component" value="Unassembled WGS sequence"/>
</dbReference>
<dbReference type="InterPro" id="IPR052936">
    <property type="entry name" value="Jasmonate_Hydroxylase-like"/>
</dbReference>
<sequence length="125" mass="14006">MSKTQSSPFAATPEPPYYIVAFSSARTEGDHGYGAMADRMEELALAQDGCLGIESARRADGFGITNAFFRDQKSIIAWKNVVAHLAAQKLGRERWYKHYEVRVAKVERAYSFDLVEGERLGEQVD</sequence>
<dbReference type="OrthoDB" id="9797060at2"/>
<dbReference type="RefSeq" id="WP_111158206.1">
    <property type="nucleotide sequence ID" value="NZ_PCDP01000001.1"/>
</dbReference>
<evidence type="ECO:0000313" key="2">
    <source>
        <dbReference type="Proteomes" id="UP000248925"/>
    </source>
</evidence>
<accession>A0A2W4CW33</accession>
<dbReference type="Gene3D" id="3.30.70.100">
    <property type="match status" value="1"/>
</dbReference>
<name>A0A2W4CW33_9HYPH</name>
<dbReference type="PANTHER" id="PTHR37811:SF2">
    <property type="entry name" value="ABM DOMAIN-CONTAINING PROTEIN"/>
    <property type="match status" value="1"/>
</dbReference>
<dbReference type="AlphaFoldDB" id="A0A2W4CW33"/>
<dbReference type="EMBL" id="PCDP01000001">
    <property type="protein sequence ID" value="PZM16877.1"/>
    <property type="molecule type" value="Genomic_DNA"/>
</dbReference>
<gene>
    <name evidence="1" type="ORF">CPY51_01090</name>
</gene>
<dbReference type="PANTHER" id="PTHR37811">
    <property type="entry name" value="BLL5343 PROTEIN"/>
    <property type="match status" value="1"/>
</dbReference>
<protein>
    <submittedName>
        <fullName evidence="1">Antibiotic biosynthesis monooxygenase</fullName>
    </submittedName>
</protein>
<comment type="caution">
    <text evidence="1">The sequence shown here is derived from an EMBL/GenBank/DDBJ whole genome shotgun (WGS) entry which is preliminary data.</text>
</comment>
<dbReference type="GO" id="GO:0004497">
    <property type="term" value="F:monooxygenase activity"/>
    <property type="evidence" value="ECO:0007669"/>
    <property type="project" value="UniProtKB-KW"/>
</dbReference>
<dbReference type="SUPFAM" id="SSF54909">
    <property type="entry name" value="Dimeric alpha+beta barrel"/>
    <property type="match status" value="1"/>
</dbReference>
<keyword evidence="2" id="KW-1185">Reference proteome</keyword>
<reference evidence="1 2" key="1">
    <citation type="journal article" date="2018" name="Sci. Rep.">
        <title>Rhizobium tumorigenes sp. nov., a novel plant tumorigenic bacterium isolated from cane gall tumors on thornless blackberry.</title>
        <authorList>
            <person name="Kuzmanovi N."/>
            <person name="Smalla K."/>
            <person name="Gronow S."/>
            <person name="PuBawska J."/>
        </authorList>
    </citation>
    <scope>NUCLEOTIDE SEQUENCE [LARGE SCALE GENOMIC DNA]</scope>
    <source>
        <strain evidence="1 2">CCBAU 85046</strain>
    </source>
</reference>